<gene>
    <name evidence="2" type="ORF">QRD02_05560</name>
</gene>
<protein>
    <submittedName>
        <fullName evidence="2">Uncharacterized protein</fullName>
    </submittedName>
</protein>
<sequence length="238" mass="27872">MFSPTNLENSLLKYRQRRIGEASIMQEVRHIFSENEKQRKEILSTLESPSPEIENHFNFDLLQSSHIFHISDIERLCIDYRLRFLDSHYFKGTFPEEAITAIRNLENNHKLTLRNFKIIAPAKLLKLENADDPLLFAPMGNGYFYLIHKWGNDLHPFRKLLMWPYKSFDNLVFTVFIISILLTALAPMYWFSDNPGIAEYLFLGIFIFKAIAGLVLFYGFAKGKNFNGAIWNSKFYNA</sequence>
<keyword evidence="3" id="KW-1185">Reference proteome</keyword>
<evidence type="ECO:0000256" key="1">
    <source>
        <dbReference type="SAM" id="Phobius"/>
    </source>
</evidence>
<keyword evidence="1" id="KW-0472">Membrane</keyword>
<keyword evidence="1" id="KW-1133">Transmembrane helix</keyword>
<name>A0ABT8DEU5_9FLAO</name>
<keyword evidence="1" id="KW-0812">Transmembrane</keyword>
<evidence type="ECO:0000313" key="3">
    <source>
        <dbReference type="Proteomes" id="UP001244787"/>
    </source>
</evidence>
<feature type="transmembrane region" description="Helical" evidence="1">
    <location>
        <begin position="168"/>
        <end position="191"/>
    </location>
</feature>
<dbReference type="RefSeq" id="WP_290253927.1">
    <property type="nucleotide sequence ID" value="NZ_JAUGQQ010000002.1"/>
</dbReference>
<dbReference type="Proteomes" id="UP001244787">
    <property type="component" value="Unassembled WGS sequence"/>
</dbReference>
<accession>A0ABT8DEU5</accession>
<reference evidence="2 3" key="1">
    <citation type="submission" date="2023-06" db="EMBL/GenBank/DDBJ databases">
        <authorList>
            <person name="Ye Y.-Q."/>
            <person name="Du Z.-J."/>
        </authorList>
    </citation>
    <scope>NUCLEOTIDE SEQUENCE [LARGE SCALE GENOMIC DNA]</scope>
    <source>
        <strain evidence="2 3">SDUM287046</strain>
    </source>
</reference>
<evidence type="ECO:0000313" key="2">
    <source>
        <dbReference type="EMBL" id="MDN3723840.1"/>
    </source>
</evidence>
<proteinExistence type="predicted"/>
<feature type="transmembrane region" description="Helical" evidence="1">
    <location>
        <begin position="197"/>
        <end position="221"/>
    </location>
</feature>
<comment type="caution">
    <text evidence="2">The sequence shown here is derived from an EMBL/GenBank/DDBJ whole genome shotgun (WGS) entry which is preliminary data.</text>
</comment>
<organism evidence="2 3">
    <name type="scientific">Aequorivita aurantiaca</name>
    <dbReference type="NCBI Taxonomy" id="3053356"/>
    <lineage>
        <taxon>Bacteria</taxon>
        <taxon>Pseudomonadati</taxon>
        <taxon>Bacteroidota</taxon>
        <taxon>Flavobacteriia</taxon>
        <taxon>Flavobacteriales</taxon>
        <taxon>Flavobacteriaceae</taxon>
        <taxon>Aequorivita</taxon>
    </lineage>
</organism>
<dbReference type="EMBL" id="JAUGQQ010000002">
    <property type="protein sequence ID" value="MDN3723840.1"/>
    <property type="molecule type" value="Genomic_DNA"/>
</dbReference>